<keyword evidence="2" id="KW-1185">Reference proteome</keyword>
<dbReference type="Proteomes" id="UP000188836">
    <property type="component" value="Unassembled WGS sequence"/>
</dbReference>
<name>A0A1V2TGH7_9NOCA</name>
<dbReference type="AlphaFoldDB" id="A0A1V2TGH7"/>
<evidence type="ECO:0000313" key="1">
    <source>
        <dbReference type="EMBL" id="ONM48622.1"/>
    </source>
</evidence>
<sequence length="105" mass="11714">MVRRAHRAITRTIETVFEFGYGLRMPELAPIPFARMNLEQVRERLLAAAAFGETLSPDQLEALARKVTAGLRIYIQATQNGARPASLQEVPSGGRACLDYRGRTR</sequence>
<evidence type="ECO:0000313" key="2">
    <source>
        <dbReference type="Proteomes" id="UP000188836"/>
    </source>
</evidence>
<proteinExistence type="predicted"/>
<accession>A0A1V2TGH7</accession>
<protein>
    <submittedName>
        <fullName evidence="1">Uncharacterized protein</fullName>
    </submittedName>
</protein>
<gene>
    <name evidence="1" type="ORF">B0T46_11270</name>
</gene>
<dbReference type="STRING" id="1538463.B0T36_03945"/>
<dbReference type="Pfam" id="PF19901">
    <property type="entry name" value="DUF6374"/>
    <property type="match status" value="1"/>
</dbReference>
<dbReference type="InterPro" id="IPR045954">
    <property type="entry name" value="DUF6374"/>
</dbReference>
<organism evidence="1 2">
    <name type="scientific">Nocardia donostiensis</name>
    <dbReference type="NCBI Taxonomy" id="1538463"/>
    <lineage>
        <taxon>Bacteria</taxon>
        <taxon>Bacillati</taxon>
        <taxon>Actinomycetota</taxon>
        <taxon>Actinomycetes</taxon>
        <taxon>Mycobacteriales</taxon>
        <taxon>Nocardiaceae</taxon>
        <taxon>Nocardia</taxon>
    </lineage>
</organism>
<reference evidence="1 2" key="1">
    <citation type="journal article" date="2016" name="Antonie Van Leeuwenhoek">
        <title>Nocardia donostiensis sp. nov., isolated from human respiratory specimens.</title>
        <authorList>
            <person name="Ercibengoa M."/>
            <person name="Bell M."/>
            <person name="Marimon J.M."/>
            <person name="Humrighouse B."/>
            <person name="Klenk H.P."/>
            <person name="Potter G."/>
            <person name="Perez-Trallero E."/>
        </authorList>
    </citation>
    <scope>NUCLEOTIDE SEQUENCE [LARGE SCALE GENOMIC DNA]</scope>
    <source>
        <strain evidence="1 2">X1655</strain>
    </source>
</reference>
<dbReference type="EMBL" id="MUMY01000008">
    <property type="protein sequence ID" value="ONM48622.1"/>
    <property type="molecule type" value="Genomic_DNA"/>
</dbReference>
<comment type="caution">
    <text evidence="1">The sequence shown here is derived from an EMBL/GenBank/DDBJ whole genome shotgun (WGS) entry which is preliminary data.</text>
</comment>